<name>A0ABZ1DQQ7_9HYPH</name>
<reference evidence="1 2" key="1">
    <citation type="submission" date="2023-12" db="EMBL/GenBank/DDBJ databases">
        <authorList>
            <person name="Menendez E."/>
            <person name="Kaur S."/>
            <person name="Flores-Felix J.D."/>
            <person name="diCenzo G.C."/>
            <person name="Peix A."/>
            <person name="Velazquez E."/>
        </authorList>
    </citation>
    <scope>NUCLEOTIDE SEQUENCE [LARGE SCALE GENOMIC DNA]</scope>
    <source>
        <strain evidence="1 2">CIP 108029</strain>
        <plasmid evidence="1 2">pRinCIP108029a</plasmid>
    </source>
</reference>
<protein>
    <submittedName>
        <fullName evidence="1">Uncharacterized protein</fullName>
    </submittedName>
</protein>
<dbReference type="Proteomes" id="UP001322785">
    <property type="component" value="Plasmid pRinCIP108029a"/>
</dbReference>
<dbReference type="RefSeq" id="WP_193446685.1">
    <property type="nucleotide sequence ID" value="NZ_BSOQ01000060.1"/>
</dbReference>
<proteinExistence type="predicted"/>
<evidence type="ECO:0000313" key="1">
    <source>
        <dbReference type="EMBL" id="WRW37494.1"/>
    </source>
</evidence>
<keyword evidence="1" id="KW-0614">Plasmid</keyword>
<gene>
    <name evidence="1" type="ORF">U5G49_007067</name>
</gene>
<keyword evidence="2" id="KW-1185">Reference proteome</keyword>
<dbReference type="EMBL" id="CP140639">
    <property type="protein sequence ID" value="WRW37494.1"/>
    <property type="molecule type" value="Genomic_DNA"/>
</dbReference>
<geneLocation type="plasmid" evidence="1 2">
    <name>pRinCIP108029a</name>
</geneLocation>
<sequence>MFTTLIAIAGLTSSHQKPRERLCMSCPAPGFRNASVTSRPSERGALVEEASAFLPGLRQREFLDLHSSREESACVHVEATGTMSKELKIVAGVKILRRETAKASTELPATQKRICFSIIPATCDSIQL</sequence>
<evidence type="ECO:0000313" key="2">
    <source>
        <dbReference type="Proteomes" id="UP001322785"/>
    </source>
</evidence>
<organism evidence="1 2">
    <name type="scientific">Rhizobium indigoferae</name>
    <dbReference type="NCBI Taxonomy" id="158891"/>
    <lineage>
        <taxon>Bacteria</taxon>
        <taxon>Pseudomonadati</taxon>
        <taxon>Pseudomonadota</taxon>
        <taxon>Alphaproteobacteria</taxon>
        <taxon>Hyphomicrobiales</taxon>
        <taxon>Rhizobiaceae</taxon>
        <taxon>Rhizobium/Agrobacterium group</taxon>
        <taxon>Rhizobium</taxon>
    </lineage>
</organism>
<accession>A0ABZ1DQQ7</accession>